<evidence type="ECO:0000313" key="4">
    <source>
        <dbReference type="Proteomes" id="UP001596047"/>
    </source>
</evidence>
<dbReference type="EMBL" id="JBHSOW010000041">
    <property type="protein sequence ID" value="MFC5649810.1"/>
    <property type="molecule type" value="Genomic_DNA"/>
</dbReference>
<keyword evidence="2" id="KW-0732">Signal</keyword>
<keyword evidence="1" id="KW-0472">Membrane</keyword>
<keyword evidence="1" id="KW-1133">Transmembrane helix</keyword>
<evidence type="ECO:0000313" key="3">
    <source>
        <dbReference type="EMBL" id="MFC5649810.1"/>
    </source>
</evidence>
<name>A0ABW0W063_9BACL</name>
<organism evidence="3 4">
    <name type="scientific">Paenibacillus solisilvae</name>
    <dbReference type="NCBI Taxonomy" id="2486751"/>
    <lineage>
        <taxon>Bacteria</taxon>
        <taxon>Bacillati</taxon>
        <taxon>Bacillota</taxon>
        <taxon>Bacilli</taxon>
        <taxon>Bacillales</taxon>
        <taxon>Paenibacillaceae</taxon>
        <taxon>Paenibacillus</taxon>
    </lineage>
</organism>
<proteinExistence type="predicted"/>
<gene>
    <name evidence="3" type="ORF">ACFPYJ_11890</name>
</gene>
<keyword evidence="1" id="KW-0812">Transmembrane</keyword>
<evidence type="ECO:0000256" key="2">
    <source>
        <dbReference type="SAM" id="SignalP"/>
    </source>
</evidence>
<dbReference type="RefSeq" id="WP_379188354.1">
    <property type="nucleotide sequence ID" value="NZ_JBHSOW010000041.1"/>
</dbReference>
<feature type="signal peptide" evidence="2">
    <location>
        <begin position="1"/>
        <end position="23"/>
    </location>
</feature>
<feature type="chain" id="PRO_5047107579" evidence="2">
    <location>
        <begin position="24"/>
        <end position="272"/>
    </location>
</feature>
<evidence type="ECO:0000256" key="1">
    <source>
        <dbReference type="SAM" id="Phobius"/>
    </source>
</evidence>
<reference evidence="4" key="1">
    <citation type="journal article" date="2019" name="Int. J. Syst. Evol. Microbiol.">
        <title>The Global Catalogue of Microorganisms (GCM) 10K type strain sequencing project: providing services to taxonomists for standard genome sequencing and annotation.</title>
        <authorList>
            <consortium name="The Broad Institute Genomics Platform"/>
            <consortium name="The Broad Institute Genome Sequencing Center for Infectious Disease"/>
            <person name="Wu L."/>
            <person name="Ma J."/>
        </authorList>
    </citation>
    <scope>NUCLEOTIDE SEQUENCE [LARGE SCALE GENOMIC DNA]</scope>
    <source>
        <strain evidence="4">CGMCC 1.3240</strain>
    </source>
</reference>
<dbReference type="Proteomes" id="UP001596047">
    <property type="component" value="Unassembled WGS sequence"/>
</dbReference>
<accession>A0ABW0W063</accession>
<comment type="caution">
    <text evidence="3">The sequence shown here is derived from an EMBL/GenBank/DDBJ whole genome shotgun (WGS) entry which is preliminary data.</text>
</comment>
<keyword evidence="4" id="KW-1185">Reference proteome</keyword>
<sequence>MRCIKFLLVAILMFLSIQSAVWANNKSFQGNLELEDQLKITSNQLSVIGWAIHTKGIKQIRIYLDDKLRGEADYGLKREDVAKVYPAVNEAKNSGYRMELDLSDLKPGTHTISVEAVSTSDESTILAKKHIFKPEPPRSEITSPKEDFSTVKGNDLHVNGWIDGKAAVKSIQVWLDDHFVENAHMGTMLQDDQVKTIPNLPRDSGFEYNLDITKVYKGTHTIKIIAEMKDGTTIELGSKSFQKAFNYPMLILLFVFVLIGTIYYRYRKGRKK</sequence>
<feature type="transmembrane region" description="Helical" evidence="1">
    <location>
        <begin position="245"/>
        <end position="266"/>
    </location>
</feature>
<protein>
    <submittedName>
        <fullName evidence="3">Uncharacterized protein</fullName>
    </submittedName>
</protein>